<evidence type="ECO:0000256" key="1">
    <source>
        <dbReference type="SAM" id="MobiDB-lite"/>
    </source>
</evidence>
<reference evidence="3 4" key="1">
    <citation type="submission" date="2011-08" db="EMBL/GenBank/DDBJ databases">
        <title>The Genome Sequence of Clostridium orbiscindens 1_3_50AFAA.</title>
        <authorList>
            <consortium name="The Broad Institute Genome Sequencing Platform"/>
            <person name="Earl A."/>
            <person name="Ward D."/>
            <person name="Feldgarden M."/>
            <person name="Gevers D."/>
            <person name="Daigneault M."/>
            <person name="Strauss J."/>
            <person name="Allen-Vercoe E."/>
            <person name="Young S.K."/>
            <person name="Zeng Q."/>
            <person name="Gargeya S."/>
            <person name="Fitzgerald M."/>
            <person name="Haas B."/>
            <person name="Abouelleil A."/>
            <person name="Alvarado L."/>
            <person name="Arachchi H.M."/>
            <person name="Berlin A."/>
            <person name="Brown A."/>
            <person name="Chapman S.B."/>
            <person name="Chen Z."/>
            <person name="Dunbar C."/>
            <person name="Freedman E."/>
            <person name="Gearin G."/>
            <person name="Gellesch M."/>
            <person name="Goldberg J."/>
            <person name="Griggs A."/>
            <person name="Gujja S."/>
            <person name="Heiman D."/>
            <person name="Howarth C."/>
            <person name="Larson L."/>
            <person name="Lui A."/>
            <person name="MacDonald P.J.P."/>
            <person name="Montmayeur A."/>
            <person name="Murphy C."/>
            <person name="Neiman D."/>
            <person name="Pearson M."/>
            <person name="Priest M."/>
            <person name="Roberts A."/>
            <person name="Saif S."/>
            <person name="Shea T."/>
            <person name="Shenoy N."/>
            <person name="Sisk P."/>
            <person name="Stolte C."/>
            <person name="Sykes S."/>
            <person name="Wortman J."/>
            <person name="Nusbaum C."/>
            <person name="Birren B."/>
        </authorList>
    </citation>
    <scope>NUCLEOTIDE SEQUENCE [LARGE SCALE GENOMIC DNA]</scope>
    <source>
        <strain evidence="3 4">1_3_50AFAA</strain>
    </source>
</reference>
<dbReference type="eggNOG" id="ENOG502Z7PD">
    <property type="taxonomic scope" value="Bacteria"/>
</dbReference>
<dbReference type="Proteomes" id="UP000029585">
    <property type="component" value="Unassembled WGS sequence"/>
</dbReference>
<dbReference type="PATRIC" id="fig|742738.3.peg.3906"/>
<proteinExistence type="predicted"/>
<evidence type="ECO:0000256" key="2">
    <source>
        <dbReference type="SAM" id="Phobius"/>
    </source>
</evidence>
<dbReference type="RefSeq" id="WP_044943203.1">
    <property type="nucleotide sequence ID" value="NZ_KN174167.1"/>
</dbReference>
<protein>
    <recommendedName>
        <fullName evidence="5">CvpA family protein</fullName>
    </recommendedName>
</protein>
<evidence type="ECO:0008006" key="5">
    <source>
        <dbReference type="Google" id="ProtNLM"/>
    </source>
</evidence>
<gene>
    <name evidence="3" type="ORF">HMPREF9460_03796</name>
</gene>
<keyword evidence="2" id="KW-1133">Transmembrane helix</keyword>
<comment type="caution">
    <text evidence="3">The sequence shown here is derived from an EMBL/GenBank/DDBJ whole genome shotgun (WGS) entry which is preliminary data.</text>
</comment>
<dbReference type="HOGENOM" id="CLU_015927_0_0_9"/>
<name>A0A096CEH7_FLAPL</name>
<sequence>MEQQPAKKRRGPASKLGKILINLIVTAVVGFLYFYVALPPINLQSSDFYTFIGILCVVYVVSALITSGMNVVSSGGGPKEYLRFIKTQCLPVGILFLALIAVAIVGSILSMPLFRAAAYRDLLTVEDGNFAEDIAEISFSEIPTLDKDSANFLGDRQMGTLSDMVSQFEYSNDSTQINYQGRPVRVAPIAYADLIKWFTNRSQGLPAYVIVDMVTQEATVVRLEEGMKYSFSEPLNRNIVRHLRFQYPTYMFGTPQFEIDEDGRPWWIAPRVVKTIGLFGGTDIKGAVLVDAITGESTYYEEVPTWVDNVYTPELIMEQYDYHGTLVNGFINSIFGQRDVTVTTQGSNYIALNDDVYMYTGVTSANADQSNLGFLLSNQRTKETKFYTAPGATEKAAQASAMGVVQDLGYIATFPLLLNIAGEPTYFIPLKDNTNLVKSYAMVNVAQYQIVATGSTVSECEQKYVQLLGSKGITTPEERPQTEASGVIAELRSAVLDGNTYYFIRLEGEEVFYSVSASQNEVAVILNVGDSVTIEHEVPQEGSESLILDGYTITSHTRGSSAVPAEPSASPEPQTGAAA</sequence>
<evidence type="ECO:0000313" key="4">
    <source>
        <dbReference type="Proteomes" id="UP000029585"/>
    </source>
</evidence>
<feature type="transmembrane region" description="Helical" evidence="2">
    <location>
        <begin position="48"/>
        <end position="72"/>
    </location>
</feature>
<keyword evidence="2" id="KW-0812">Transmembrane</keyword>
<evidence type="ECO:0000313" key="3">
    <source>
        <dbReference type="EMBL" id="KGF53287.1"/>
    </source>
</evidence>
<accession>A0A096CEH7</accession>
<dbReference type="AlphaFoldDB" id="A0A096CEH7"/>
<feature type="transmembrane region" description="Helical" evidence="2">
    <location>
        <begin position="92"/>
        <end position="114"/>
    </location>
</feature>
<feature type="transmembrane region" description="Helical" evidence="2">
    <location>
        <begin position="20"/>
        <end position="36"/>
    </location>
</feature>
<keyword evidence="2" id="KW-0472">Membrane</keyword>
<organism evidence="3 4">
    <name type="scientific">Flavonifractor plautii 1_3_50AFAA</name>
    <dbReference type="NCBI Taxonomy" id="742738"/>
    <lineage>
        <taxon>Bacteria</taxon>
        <taxon>Bacillati</taxon>
        <taxon>Bacillota</taxon>
        <taxon>Clostridia</taxon>
        <taxon>Eubacteriales</taxon>
        <taxon>Oscillospiraceae</taxon>
        <taxon>Flavonifractor</taxon>
    </lineage>
</organism>
<feature type="compositionally biased region" description="Low complexity" evidence="1">
    <location>
        <begin position="560"/>
        <end position="573"/>
    </location>
</feature>
<feature type="region of interest" description="Disordered" evidence="1">
    <location>
        <begin position="557"/>
        <end position="579"/>
    </location>
</feature>
<dbReference type="EMBL" id="ADLO01000114">
    <property type="protein sequence ID" value="KGF53287.1"/>
    <property type="molecule type" value="Genomic_DNA"/>
</dbReference>
<keyword evidence="4" id="KW-1185">Reference proteome</keyword>